<proteinExistence type="predicted"/>
<sequence>FKVLHDPAASQLKLKAKFLSKASVEYETKVQNCTTGPGEWAKKALTQREKLKAEFLSKASVEDRMEIAGSGSWVTKCYVFPLGRFVEIYYKWEGRGLKTIYSSGVSSMYLRLDNRLALGQKD</sequence>
<gene>
    <name evidence="1" type="ORF">M8C21_015224</name>
</gene>
<feature type="non-terminal residue" evidence="1">
    <location>
        <position position="1"/>
    </location>
</feature>
<protein>
    <submittedName>
        <fullName evidence="1">Uncharacterized protein</fullName>
    </submittedName>
</protein>
<organism evidence="1 2">
    <name type="scientific">Ambrosia artemisiifolia</name>
    <name type="common">Common ragweed</name>
    <dbReference type="NCBI Taxonomy" id="4212"/>
    <lineage>
        <taxon>Eukaryota</taxon>
        <taxon>Viridiplantae</taxon>
        <taxon>Streptophyta</taxon>
        <taxon>Embryophyta</taxon>
        <taxon>Tracheophyta</taxon>
        <taxon>Spermatophyta</taxon>
        <taxon>Magnoliopsida</taxon>
        <taxon>eudicotyledons</taxon>
        <taxon>Gunneridae</taxon>
        <taxon>Pentapetalae</taxon>
        <taxon>asterids</taxon>
        <taxon>campanulids</taxon>
        <taxon>Asterales</taxon>
        <taxon>Asteraceae</taxon>
        <taxon>Asteroideae</taxon>
        <taxon>Heliantheae alliance</taxon>
        <taxon>Heliantheae</taxon>
        <taxon>Ambrosia</taxon>
    </lineage>
</organism>
<dbReference type="AlphaFoldDB" id="A0AAD5C4A5"/>
<dbReference type="EMBL" id="JAMZMK010009909">
    <property type="protein sequence ID" value="KAI7733761.1"/>
    <property type="molecule type" value="Genomic_DNA"/>
</dbReference>
<name>A0AAD5C4A5_AMBAR</name>
<evidence type="ECO:0000313" key="2">
    <source>
        <dbReference type="Proteomes" id="UP001206925"/>
    </source>
</evidence>
<comment type="caution">
    <text evidence="1">The sequence shown here is derived from an EMBL/GenBank/DDBJ whole genome shotgun (WGS) entry which is preliminary data.</text>
</comment>
<dbReference type="Proteomes" id="UP001206925">
    <property type="component" value="Unassembled WGS sequence"/>
</dbReference>
<evidence type="ECO:0000313" key="1">
    <source>
        <dbReference type="EMBL" id="KAI7733761.1"/>
    </source>
</evidence>
<accession>A0AAD5C4A5</accession>
<reference evidence="1" key="1">
    <citation type="submission" date="2022-06" db="EMBL/GenBank/DDBJ databases">
        <title>Uncovering the hologenomic basis of an extraordinary plant invasion.</title>
        <authorList>
            <person name="Bieker V.C."/>
            <person name="Martin M.D."/>
            <person name="Gilbert T."/>
            <person name="Hodgins K."/>
            <person name="Battlay P."/>
            <person name="Petersen B."/>
            <person name="Wilson J."/>
        </authorList>
    </citation>
    <scope>NUCLEOTIDE SEQUENCE</scope>
    <source>
        <strain evidence="1">AA19_3_7</strain>
        <tissue evidence="1">Leaf</tissue>
    </source>
</reference>
<keyword evidence="2" id="KW-1185">Reference proteome</keyword>